<dbReference type="AlphaFoldDB" id="A0A8S0YAZ8"/>
<organism evidence="1 2">
    <name type="scientific">Candidatus Methylobacter favarea</name>
    <dbReference type="NCBI Taxonomy" id="2707345"/>
    <lineage>
        <taxon>Bacteria</taxon>
        <taxon>Pseudomonadati</taxon>
        <taxon>Pseudomonadota</taxon>
        <taxon>Gammaproteobacteria</taxon>
        <taxon>Methylococcales</taxon>
        <taxon>Methylococcaceae</taxon>
        <taxon>Methylobacter</taxon>
    </lineage>
</organism>
<dbReference type="RefSeq" id="WP_174627572.1">
    <property type="nucleotide sequence ID" value="NZ_CADCXN010000119.1"/>
</dbReference>
<accession>A0A8S0YAZ8</accession>
<evidence type="ECO:0000313" key="2">
    <source>
        <dbReference type="Proteomes" id="UP000494216"/>
    </source>
</evidence>
<keyword evidence="2" id="KW-1185">Reference proteome</keyword>
<protein>
    <submittedName>
        <fullName evidence="1">Uncharacterized protein</fullName>
    </submittedName>
</protein>
<dbReference type="Proteomes" id="UP000494216">
    <property type="component" value="Unassembled WGS sequence"/>
</dbReference>
<sequence length="125" mass="14388">MTDDVIAFACEKLSYRDKLRLAQLLIQMARKEEENANPQNRSESEATAKCPKITEKQVFDEIDTIGYVVERLLKLKPSKKKTLVNSIKSMFQFQGGVSDSDIDTIIHELQKRKHIKIEQNSVSYL</sequence>
<dbReference type="EMBL" id="CADCXN010000119">
    <property type="protein sequence ID" value="CAA9892857.1"/>
    <property type="molecule type" value="Genomic_DNA"/>
</dbReference>
<comment type="caution">
    <text evidence="1">The sequence shown here is derived from an EMBL/GenBank/DDBJ whole genome shotgun (WGS) entry which is preliminary data.</text>
</comment>
<reference evidence="1 2" key="1">
    <citation type="submission" date="2020-02" db="EMBL/GenBank/DDBJ databases">
        <authorList>
            <person name="Hogendoorn C."/>
        </authorList>
    </citation>
    <scope>NUCLEOTIDE SEQUENCE [LARGE SCALE GENOMIC DNA]</scope>
    <source>
        <strain evidence="1">METHB21</strain>
    </source>
</reference>
<proteinExistence type="predicted"/>
<name>A0A8S0YAZ8_9GAMM</name>
<gene>
    <name evidence="1" type="ORF">METHB2_850011</name>
</gene>
<evidence type="ECO:0000313" key="1">
    <source>
        <dbReference type="EMBL" id="CAA9892857.1"/>
    </source>
</evidence>